<dbReference type="SUPFAM" id="SSF75005">
    <property type="entry name" value="Arabinanase/levansucrase/invertase"/>
    <property type="match status" value="1"/>
</dbReference>
<sequence>MDKAKVALLVGASNQPGWIHEIVDWLRREDLYEVAALLVAEADGLRQGQSTPWSSVGLGPVARLENRILNTRHRAQLATRELTESVPAGIPLLRLTLRRDENGELAPCEDEALAAARELGLDVILVLGLPAVRGALAGIARRGAWLLAHSEVAGQADVTHAGFWEVYQRADHTTVKLWRLGAVEQDDVLLDSRSFNTEPFWLKNRARALSLGNFMLFDTLRAKDRDPAPAPAAGGLQIHTAMALPKPAQWDGAAYLARQAWMISGLVLRRAMNRNVTWRIAMCPTEREQMVTSAAAVLEPPKGRFFADPFVHTHEGQPYVFFEDYCFRERKGKISVATYVDGAFKFLGTVLDLPYHLSFPFIFQYDGATYMVPETCGNRTIELWKCTEFPLKWEIHQVLMRDVSAVDTIVFSYGKYWWLLTNIDRADGTSHCDELFAFYADRPDATTWTPHALNPIIRSPIKARNAGIVVGGDGGVIRCAQTQGFLHYGKGVSLNRIEELSPSTYSEAEGPVHYPSFLRKPFASMHHWHHHGGHTVFDFAFME</sequence>
<organism evidence="2 3">
    <name type="scientific">Bordetella genomosp. 10</name>
    <dbReference type="NCBI Taxonomy" id="1416804"/>
    <lineage>
        <taxon>Bacteria</taxon>
        <taxon>Pseudomonadati</taxon>
        <taxon>Pseudomonadota</taxon>
        <taxon>Betaproteobacteria</taxon>
        <taxon>Burkholderiales</taxon>
        <taxon>Alcaligenaceae</taxon>
        <taxon>Bordetella</taxon>
    </lineage>
</organism>
<evidence type="ECO:0000313" key="3">
    <source>
        <dbReference type="Proteomes" id="UP000216020"/>
    </source>
</evidence>
<dbReference type="Proteomes" id="UP000216020">
    <property type="component" value="Unassembled WGS sequence"/>
</dbReference>
<dbReference type="EMBL" id="NEVM01000005">
    <property type="protein sequence ID" value="OZI30525.1"/>
    <property type="molecule type" value="Genomic_DNA"/>
</dbReference>
<dbReference type="Pfam" id="PF24793">
    <property type="entry name" value="GINT1_N"/>
    <property type="match status" value="1"/>
</dbReference>
<gene>
    <name evidence="2" type="ORF">CAL29_21135</name>
</gene>
<protein>
    <recommendedName>
        <fullName evidence="1">Glucosamine inositolphosphorylceramide transferase 1 N-terminal domain-containing protein</fullName>
    </recommendedName>
</protein>
<evidence type="ECO:0000259" key="1">
    <source>
        <dbReference type="Pfam" id="PF24793"/>
    </source>
</evidence>
<dbReference type="RefSeq" id="WP_094854949.1">
    <property type="nucleotide sequence ID" value="NZ_NEVM01000005.1"/>
</dbReference>
<dbReference type="OrthoDB" id="3771157at2"/>
<accession>A0A261S030</accession>
<dbReference type="InterPro" id="IPR056442">
    <property type="entry name" value="GINT1_N"/>
</dbReference>
<evidence type="ECO:0000313" key="2">
    <source>
        <dbReference type="EMBL" id="OZI30525.1"/>
    </source>
</evidence>
<proteinExistence type="predicted"/>
<name>A0A261S030_9BORD</name>
<dbReference type="InterPro" id="IPR023296">
    <property type="entry name" value="Glyco_hydro_beta-prop_sf"/>
</dbReference>
<reference evidence="3" key="1">
    <citation type="submission" date="2017-05" db="EMBL/GenBank/DDBJ databases">
        <title>Complete and WGS of Bordetella genogroups.</title>
        <authorList>
            <person name="Spilker T."/>
            <person name="Lipuma J."/>
        </authorList>
    </citation>
    <scope>NUCLEOTIDE SEQUENCE [LARGE SCALE GENOMIC DNA]</scope>
    <source>
        <strain evidence="3">AU16122</strain>
    </source>
</reference>
<dbReference type="AlphaFoldDB" id="A0A261S030"/>
<feature type="domain" description="Glucosamine inositolphosphorylceramide transferase 1 N-terminal" evidence="1">
    <location>
        <begin position="290"/>
        <end position="514"/>
    </location>
</feature>
<comment type="caution">
    <text evidence="2">The sequence shown here is derived from an EMBL/GenBank/DDBJ whole genome shotgun (WGS) entry which is preliminary data.</text>
</comment>
<keyword evidence="3" id="KW-1185">Reference proteome</keyword>